<keyword evidence="1" id="KW-1133">Transmembrane helix</keyword>
<proteinExistence type="predicted"/>
<evidence type="ECO:0000256" key="1">
    <source>
        <dbReference type="SAM" id="Phobius"/>
    </source>
</evidence>
<dbReference type="Proteomes" id="UP001370299">
    <property type="component" value="Unassembled WGS sequence"/>
</dbReference>
<evidence type="ECO:0000313" key="3">
    <source>
        <dbReference type="Proteomes" id="UP001370299"/>
    </source>
</evidence>
<keyword evidence="3" id="KW-1185">Reference proteome</keyword>
<dbReference type="RefSeq" id="WP_340196839.1">
    <property type="nucleotide sequence ID" value="NZ_JBBKAP010000049.1"/>
</dbReference>
<reference evidence="2 3" key="1">
    <citation type="submission" date="2024-03" db="EMBL/GenBank/DDBJ databases">
        <title>Whole genomes of four grape xylem sap localized bacterial endophytes.</title>
        <authorList>
            <person name="Kumar G."/>
            <person name="Savka M.A."/>
        </authorList>
    </citation>
    <scope>NUCLEOTIDE SEQUENCE [LARGE SCALE GENOMIC DNA]</scope>
    <source>
        <strain evidence="2 3">RIT_GXS8</strain>
    </source>
</reference>
<protein>
    <submittedName>
        <fullName evidence="2">Uncharacterized protein</fullName>
    </submittedName>
</protein>
<name>A0ABU8Y7C0_9MICO</name>
<comment type="caution">
    <text evidence="2">The sequence shown here is derived from an EMBL/GenBank/DDBJ whole genome shotgun (WGS) entry which is preliminary data.</text>
</comment>
<evidence type="ECO:0000313" key="2">
    <source>
        <dbReference type="EMBL" id="MEK0170726.1"/>
    </source>
</evidence>
<organism evidence="2 3">
    <name type="scientific">Curtobacterium citreum</name>
    <dbReference type="NCBI Taxonomy" id="2036"/>
    <lineage>
        <taxon>Bacteria</taxon>
        <taxon>Bacillati</taxon>
        <taxon>Actinomycetota</taxon>
        <taxon>Actinomycetes</taxon>
        <taxon>Micrococcales</taxon>
        <taxon>Microbacteriaceae</taxon>
        <taxon>Curtobacterium</taxon>
    </lineage>
</organism>
<keyword evidence="1" id="KW-0472">Membrane</keyword>
<gene>
    <name evidence="2" type="ORF">WMN62_04515</name>
</gene>
<feature type="transmembrane region" description="Helical" evidence="1">
    <location>
        <begin position="244"/>
        <end position="266"/>
    </location>
</feature>
<dbReference type="EMBL" id="JBBLYY010000030">
    <property type="protein sequence ID" value="MEK0170726.1"/>
    <property type="molecule type" value="Genomic_DNA"/>
</dbReference>
<accession>A0ABU8Y7C0</accession>
<sequence length="271" mass="27299">MDTSTDQGTHGARTDRWVAQADDAAAASWVADRCATGHRHLVPVSAVGRTVDGGLVVLLDRPCGTPLPAALERLGAPTTGVAVTLCVPMLELLVAAVDGALRLGVAGIDDVLVDDAGAVVLCDHPAGAVRDGTDPGSTDAARVLVLAARVVWDRVDPRDPSRDQVDAALVAALDGDRTAASTALDTVRGAAPPRPFRWTPPPADLVFAEADPPLDPGGVAARLRAVVELGIPVGVERRVPLRRALVGVVVAIGAVVAAVSALGAGAPGGGG</sequence>
<keyword evidence="1" id="KW-0812">Transmembrane</keyword>